<evidence type="ECO:0000256" key="10">
    <source>
        <dbReference type="ARBA" id="ARBA00023145"/>
    </source>
</evidence>
<keyword evidence="16" id="KW-1185">Reference proteome</keyword>
<keyword evidence="14" id="KW-0964">Secreted</keyword>
<feature type="binding site" evidence="13">
    <location>
        <position position="160"/>
    </location>
    <ligand>
        <name>Zn(2+)</name>
        <dbReference type="ChEBI" id="CHEBI:29105"/>
        <note>catalytic</note>
    </ligand>
</feature>
<feature type="binding site" evidence="13">
    <location>
        <position position="175"/>
    </location>
    <ligand>
        <name>Zn(2+)</name>
        <dbReference type="ChEBI" id="CHEBI:29105"/>
        <note>catalytic</note>
    </ligand>
</feature>
<comment type="subcellular location">
    <subcellularLocation>
        <location evidence="14">Secreted</location>
    </subcellularLocation>
</comment>
<dbReference type="PANTHER" id="PTHR37016">
    <property type="match status" value="1"/>
</dbReference>
<evidence type="ECO:0000256" key="1">
    <source>
        <dbReference type="ARBA" id="ARBA00001187"/>
    </source>
</evidence>
<accession>A0A2I2FAK9</accession>
<evidence type="ECO:0000256" key="4">
    <source>
        <dbReference type="ARBA" id="ARBA00022685"/>
    </source>
</evidence>
<comment type="function">
    <text evidence="14">Secreted metalloproteinase that allows assimilation of proteinaceous substrates. Shows high activities on basic nuclear substrates such as histone and protamine.</text>
</comment>
<dbReference type="GeneID" id="36523660"/>
<dbReference type="OrthoDB" id="412874at2759"/>
<sequence length="232" mass="24753">MQFTFALFAAAALLTPVYSNAIPPMIRRESDLKIESCTTSQQAVVEAAVQRAASVAKAAADAAVNGDANIFEEFFRTTDTASRQDVAARFEAIANEASNFGSGNVTFNCGNDEKQGVCRKGVLAYALSGSNKVVTCPDWYKIVAATDNCGGTDQGTAMVHELSHLSVVYSPGTGDFAYKYNDLVQLSADKAVLNADTYSLYASAIELDCQKGESKGVELPDWMIDEIANGKQ</sequence>
<evidence type="ECO:0000256" key="12">
    <source>
        <dbReference type="PIRSR" id="PIRSR601384-1"/>
    </source>
</evidence>
<dbReference type="InterPro" id="IPR001384">
    <property type="entry name" value="Peptidase_M35"/>
</dbReference>
<keyword evidence="4 14" id="KW-0165">Cleavage on pair of basic residues</keyword>
<dbReference type="Gene3D" id="3.40.390.10">
    <property type="entry name" value="Collagenase (Catalytic Domain)"/>
    <property type="match status" value="1"/>
</dbReference>
<dbReference type="EMBL" id="KZ559141">
    <property type="protein sequence ID" value="PLB37654.1"/>
    <property type="molecule type" value="Genomic_DNA"/>
</dbReference>
<keyword evidence="9 14" id="KW-0482">Metalloprotease</keyword>
<dbReference type="EC" id="3.4.24.39" evidence="14"/>
<keyword evidence="11" id="KW-1015">Disulfide bond</keyword>
<organism evidence="15 16">
    <name type="scientific">Aspergillus candidus</name>
    <dbReference type="NCBI Taxonomy" id="41067"/>
    <lineage>
        <taxon>Eukaryota</taxon>
        <taxon>Fungi</taxon>
        <taxon>Dikarya</taxon>
        <taxon>Ascomycota</taxon>
        <taxon>Pezizomycotina</taxon>
        <taxon>Eurotiomycetes</taxon>
        <taxon>Eurotiomycetidae</taxon>
        <taxon>Eurotiales</taxon>
        <taxon>Aspergillaceae</taxon>
        <taxon>Aspergillus</taxon>
        <taxon>Aspergillus subgen. Circumdati</taxon>
    </lineage>
</organism>
<keyword evidence="8 13" id="KW-0862">Zinc</keyword>
<dbReference type="Pfam" id="PF02102">
    <property type="entry name" value="Peptidase_M35"/>
    <property type="match status" value="1"/>
</dbReference>
<dbReference type="RefSeq" id="XP_024671666.1">
    <property type="nucleotide sequence ID" value="XM_024816500.1"/>
</dbReference>
<dbReference type="SUPFAM" id="SSF55486">
    <property type="entry name" value="Metalloproteases ('zincins'), catalytic domain"/>
    <property type="match status" value="1"/>
</dbReference>
<keyword evidence="3 14" id="KW-0645">Protease</keyword>
<feature type="active site" evidence="12">
    <location>
        <position position="161"/>
    </location>
</feature>
<dbReference type="GO" id="GO:0046872">
    <property type="term" value="F:metal ion binding"/>
    <property type="evidence" value="ECO:0007669"/>
    <property type="project" value="UniProtKB-KW"/>
</dbReference>
<dbReference type="AlphaFoldDB" id="A0A2I2FAK9"/>
<evidence type="ECO:0000256" key="2">
    <source>
        <dbReference type="ARBA" id="ARBA00010279"/>
    </source>
</evidence>
<dbReference type="PRINTS" id="PR00768">
    <property type="entry name" value="DEUTEROLYSIN"/>
</dbReference>
<evidence type="ECO:0000256" key="9">
    <source>
        <dbReference type="ARBA" id="ARBA00023049"/>
    </source>
</evidence>
<evidence type="ECO:0000256" key="13">
    <source>
        <dbReference type="PIRSR" id="PIRSR601384-2"/>
    </source>
</evidence>
<dbReference type="GO" id="GO:0005576">
    <property type="term" value="C:extracellular region"/>
    <property type="evidence" value="ECO:0007669"/>
    <property type="project" value="UniProtKB-SubCell"/>
</dbReference>
<protein>
    <recommendedName>
        <fullName evidence="14">Neutral protease 2</fullName>
        <ecNumber evidence="14">3.4.24.39</ecNumber>
    </recommendedName>
    <alternativeName>
        <fullName evidence="14">Deuterolysin</fullName>
    </alternativeName>
</protein>
<evidence type="ECO:0000256" key="11">
    <source>
        <dbReference type="ARBA" id="ARBA00023157"/>
    </source>
</evidence>
<comment type="similarity">
    <text evidence="2 14">Belongs to the peptidase M35 family.</text>
</comment>
<dbReference type="GO" id="GO:0006508">
    <property type="term" value="P:proteolysis"/>
    <property type="evidence" value="ECO:0007669"/>
    <property type="project" value="UniProtKB-KW"/>
</dbReference>
<dbReference type="GO" id="GO:0004222">
    <property type="term" value="F:metalloendopeptidase activity"/>
    <property type="evidence" value="ECO:0007669"/>
    <property type="project" value="InterPro"/>
</dbReference>
<dbReference type="InterPro" id="IPR050414">
    <property type="entry name" value="Fungal_M35_metalloproteases"/>
</dbReference>
<evidence type="ECO:0000256" key="5">
    <source>
        <dbReference type="ARBA" id="ARBA00022723"/>
    </source>
</evidence>
<evidence type="ECO:0000256" key="3">
    <source>
        <dbReference type="ARBA" id="ARBA00022670"/>
    </source>
</evidence>
<keyword evidence="10" id="KW-0865">Zymogen</keyword>
<dbReference type="Proteomes" id="UP000234585">
    <property type="component" value="Unassembled WGS sequence"/>
</dbReference>
<evidence type="ECO:0000256" key="14">
    <source>
        <dbReference type="RuleBase" id="RU361126"/>
    </source>
</evidence>
<keyword evidence="5 13" id="KW-0479">Metal-binding</keyword>
<evidence type="ECO:0000313" key="15">
    <source>
        <dbReference type="EMBL" id="PLB37654.1"/>
    </source>
</evidence>
<evidence type="ECO:0000256" key="7">
    <source>
        <dbReference type="ARBA" id="ARBA00022801"/>
    </source>
</evidence>
<evidence type="ECO:0000313" key="16">
    <source>
        <dbReference type="Proteomes" id="UP000234585"/>
    </source>
</evidence>
<dbReference type="InterPro" id="IPR024079">
    <property type="entry name" value="MetalloPept_cat_dom_sf"/>
</dbReference>
<evidence type="ECO:0000256" key="8">
    <source>
        <dbReference type="ARBA" id="ARBA00022833"/>
    </source>
</evidence>
<comment type="catalytic activity">
    <reaction evidence="1 14">
        <text>Preferential cleavage of bonds with hydrophobic residues in P1'. Also 3-Asn-|-Gln-4 and 8-Gly-|-Ser-9 bonds in insulin B chain.</text>
        <dbReference type="EC" id="3.4.24.39"/>
    </reaction>
</comment>
<reference evidence="15 16" key="1">
    <citation type="submission" date="2017-12" db="EMBL/GenBank/DDBJ databases">
        <authorList>
            <consortium name="DOE Joint Genome Institute"/>
            <person name="Haridas S."/>
            <person name="Kjaerbolling I."/>
            <person name="Vesth T.C."/>
            <person name="Frisvad J.C."/>
            <person name="Nybo J.L."/>
            <person name="Theobald S."/>
            <person name="Kuo A."/>
            <person name="Bowyer P."/>
            <person name="Matsuda Y."/>
            <person name="Mondo S."/>
            <person name="Lyhne E.K."/>
            <person name="Kogle M.E."/>
            <person name="Clum A."/>
            <person name="Lipzen A."/>
            <person name="Salamov A."/>
            <person name="Ngan C.Y."/>
            <person name="Daum C."/>
            <person name="Chiniquy J."/>
            <person name="Barry K."/>
            <person name="LaButti K."/>
            <person name="Simmons B.A."/>
            <person name="Magnuson J.K."/>
            <person name="Mortensen U.H."/>
            <person name="Larsen T.O."/>
            <person name="Grigoriev I.V."/>
            <person name="Baker S.E."/>
            <person name="Andersen M.R."/>
            <person name="Nordberg H.P."/>
            <person name="Cantor M.N."/>
            <person name="Hua S.X."/>
        </authorList>
    </citation>
    <scope>NUCLEOTIDE SEQUENCE [LARGE SCALE GENOMIC DNA]</scope>
    <source>
        <strain evidence="15 16">CBS 102.13</strain>
    </source>
</reference>
<keyword evidence="6 14" id="KW-0732">Signal</keyword>
<comment type="cofactor">
    <cofactor evidence="13 14">
        <name>Zn(2+)</name>
        <dbReference type="ChEBI" id="CHEBI:29105"/>
    </cofactor>
    <text evidence="13 14">Binds 1 zinc ion per subunit.</text>
</comment>
<evidence type="ECO:0000256" key="6">
    <source>
        <dbReference type="ARBA" id="ARBA00022729"/>
    </source>
</evidence>
<gene>
    <name evidence="15" type="ORF">BDW47DRAFT_126117</name>
</gene>
<dbReference type="PANTHER" id="PTHR37016:SF3">
    <property type="entry name" value="NEUTRAL PROTEASE 2-RELATED"/>
    <property type="match status" value="1"/>
</dbReference>
<dbReference type="STRING" id="41067.A0A2I2FAK9"/>
<feature type="signal peptide" evidence="14">
    <location>
        <begin position="1"/>
        <end position="19"/>
    </location>
</feature>
<feature type="binding site" evidence="13">
    <location>
        <position position="164"/>
    </location>
    <ligand>
        <name>Zn(2+)</name>
        <dbReference type="ChEBI" id="CHEBI:29105"/>
        <note>catalytic</note>
    </ligand>
</feature>
<feature type="chain" id="PRO_5013986220" description="Neutral protease 2" evidence="14">
    <location>
        <begin position="20"/>
        <end position="232"/>
    </location>
</feature>
<proteinExistence type="inferred from homology"/>
<dbReference type="CDD" id="cd11008">
    <property type="entry name" value="M35_deuterolysin_like"/>
    <property type="match status" value="1"/>
</dbReference>
<keyword evidence="7 14" id="KW-0378">Hydrolase</keyword>
<name>A0A2I2FAK9_ASPCN</name>